<feature type="region of interest" description="Disordered" evidence="1">
    <location>
        <begin position="632"/>
        <end position="654"/>
    </location>
</feature>
<feature type="compositionally biased region" description="Polar residues" evidence="1">
    <location>
        <begin position="537"/>
        <end position="561"/>
    </location>
</feature>
<feature type="compositionally biased region" description="Basic and acidic residues" evidence="1">
    <location>
        <begin position="252"/>
        <end position="270"/>
    </location>
</feature>
<organism evidence="2">
    <name type="scientific">Entomoneis paludosa</name>
    <dbReference type="NCBI Taxonomy" id="265537"/>
    <lineage>
        <taxon>Eukaryota</taxon>
        <taxon>Sar</taxon>
        <taxon>Stramenopiles</taxon>
        <taxon>Ochrophyta</taxon>
        <taxon>Bacillariophyta</taxon>
        <taxon>Bacillariophyceae</taxon>
        <taxon>Bacillariophycidae</taxon>
        <taxon>Entomoneidaceae</taxon>
        <taxon>Entomoneis</taxon>
    </lineage>
</organism>
<name>A0A7S2YHR0_9STRA</name>
<evidence type="ECO:0000256" key="1">
    <source>
        <dbReference type="SAM" id="MobiDB-lite"/>
    </source>
</evidence>
<gene>
    <name evidence="2" type="ORF">APAL1065_LOCUS17378</name>
</gene>
<feature type="compositionally biased region" description="Basic and acidic residues" evidence="1">
    <location>
        <begin position="448"/>
        <end position="471"/>
    </location>
</feature>
<feature type="compositionally biased region" description="Polar residues" evidence="1">
    <location>
        <begin position="517"/>
        <end position="529"/>
    </location>
</feature>
<feature type="compositionally biased region" description="Acidic residues" evidence="1">
    <location>
        <begin position="163"/>
        <end position="172"/>
    </location>
</feature>
<protein>
    <submittedName>
        <fullName evidence="2">Uncharacterized protein</fullName>
    </submittedName>
</protein>
<reference evidence="2" key="1">
    <citation type="submission" date="2021-01" db="EMBL/GenBank/DDBJ databases">
        <authorList>
            <person name="Corre E."/>
            <person name="Pelletier E."/>
            <person name="Niang G."/>
            <person name="Scheremetjew M."/>
            <person name="Finn R."/>
            <person name="Kale V."/>
            <person name="Holt S."/>
            <person name="Cochrane G."/>
            <person name="Meng A."/>
            <person name="Brown T."/>
            <person name="Cohen L."/>
        </authorList>
    </citation>
    <scope>NUCLEOTIDE SEQUENCE</scope>
    <source>
        <strain evidence="2">CCMP125</strain>
    </source>
</reference>
<feature type="region of interest" description="Disordered" evidence="1">
    <location>
        <begin position="1"/>
        <end position="573"/>
    </location>
</feature>
<accession>A0A7S2YHR0</accession>
<evidence type="ECO:0000313" key="2">
    <source>
        <dbReference type="EMBL" id="CAD9977255.1"/>
    </source>
</evidence>
<dbReference type="AlphaFoldDB" id="A0A7S2YHR0"/>
<feature type="compositionally biased region" description="Basic and acidic residues" evidence="1">
    <location>
        <begin position="360"/>
        <end position="376"/>
    </location>
</feature>
<dbReference type="EMBL" id="HBHT01025892">
    <property type="protein sequence ID" value="CAD9977255.1"/>
    <property type="molecule type" value="Transcribed_RNA"/>
</dbReference>
<feature type="compositionally biased region" description="Low complexity" evidence="1">
    <location>
        <begin position="423"/>
        <end position="439"/>
    </location>
</feature>
<feature type="compositionally biased region" description="Gly residues" evidence="1">
    <location>
        <begin position="1"/>
        <end position="25"/>
    </location>
</feature>
<feature type="compositionally biased region" description="Acidic residues" evidence="1">
    <location>
        <begin position="134"/>
        <end position="146"/>
    </location>
</feature>
<proteinExistence type="predicted"/>
<sequence>MEYLGDNGGGLVGLLGIEDPGGGRPFGSPRSGRRKLKKAPPPGVQNKCDSSSDEEENHVDSLASLPPQPEQGKFIDRRAAMERVPSFFSVVRESTSKDPPPPASPAARLDDSRAVAAPGLQRMGSKRRLSFDANEQDDLQGGDDDDATRGLPRMSSKRRLLGNDDEEETSSDEDGHAMGAQRNYHFPDSYPPQGSSRRGPPFPGEYHQHPPHSRGPGPAGYGRQPPANQYPPHEEQRYSRRPGPPPMQTSRYPREPAPRGHHQHTQEFRHDPRRRGPSPYEQPYGPPRDSYHPAPPSRDRGGGPPRIIHPRPYYQPPPPSSSSTSMIAPYHHHHPSYPQPRDRRGSGSGDEGDYSVVTRSSREEDLPYDLESIKSFEEEEEELLVSTMMSHSMRLQERGGPSSSEPPPPRYRGESPGGHHSPQQQQQQQQDRGYPPSSTGRGGPPPRRNGDPAGDRLVRREDSVQWVHHDSPVGPAVSVYPRGYDHGRGRQSSEPIIHYHESSASPGPQDDYPSTAPPQQQRSRSTSFSGPDGYRNNDPQGTSSSTKQYQRRSSLQGSATIQRPGRRRPAAMVEISPGVQVKLRGASETKECVRRDFFVPCQCCSCDLDMFCIQDADYVLCPQCRVVNPLDTHNNNDSKDSKQPTGPGGGLGLGFTMTDLAQMQQEAMAHGNNHQ</sequence>